<dbReference type="PANTHER" id="PTHR35848:SF9">
    <property type="entry name" value="SLL1358 PROTEIN"/>
    <property type="match status" value="1"/>
</dbReference>
<comment type="caution">
    <text evidence="4">The sequence shown here is derived from an EMBL/GenBank/DDBJ whole genome shotgun (WGS) entry which is preliminary data.</text>
</comment>
<dbReference type="OrthoDB" id="190812at2157"/>
<protein>
    <submittedName>
        <fullName evidence="4">Cupin domain-containing protein</fullName>
    </submittedName>
</protein>
<dbReference type="RefSeq" id="WP_158205374.1">
    <property type="nucleotide sequence ID" value="NZ_WSZK01000025.1"/>
</dbReference>
<dbReference type="Proteomes" id="UP000451471">
    <property type="component" value="Unassembled WGS sequence"/>
</dbReference>
<dbReference type="SUPFAM" id="SSF51182">
    <property type="entry name" value="RmlC-like cupins"/>
    <property type="match status" value="1"/>
</dbReference>
<sequence length="162" mass="17824">MGYEHVRVDELPDAPNPTRHKKEVDEAVDATAFGFNVLTADPGEQLPWGYHRHPDHEELFYVISGTVAFETPDREYRVDAGTAFFVEPDSPQKGVAVGPDPAVVVATGAPKRSDDTTVEEECPACGETTDRTHEEAVEDGRRVYRLRCTDCGEQVGTLRPGP</sequence>
<evidence type="ECO:0000313" key="4">
    <source>
        <dbReference type="EMBL" id="MWG35701.1"/>
    </source>
</evidence>
<dbReference type="InterPro" id="IPR014710">
    <property type="entry name" value="RmlC-like_jellyroll"/>
</dbReference>
<dbReference type="Pfam" id="PF07883">
    <property type="entry name" value="Cupin_2"/>
    <property type="match status" value="1"/>
</dbReference>
<keyword evidence="1" id="KW-0479">Metal-binding</keyword>
<feature type="region of interest" description="Disordered" evidence="2">
    <location>
        <begin position="108"/>
        <end position="137"/>
    </location>
</feature>
<dbReference type="AlphaFoldDB" id="A0A6B0GP06"/>
<proteinExistence type="predicted"/>
<feature type="domain" description="Cupin type-2" evidence="3">
    <location>
        <begin position="38"/>
        <end position="106"/>
    </location>
</feature>
<dbReference type="EMBL" id="WSZK01000025">
    <property type="protein sequence ID" value="MWG35701.1"/>
    <property type="molecule type" value="Genomic_DNA"/>
</dbReference>
<name>A0A6B0GP06_9EURY</name>
<feature type="compositionally biased region" description="Basic and acidic residues" evidence="2">
    <location>
        <begin position="1"/>
        <end position="10"/>
    </location>
</feature>
<evidence type="ECO:0000256" key="1">
    <source>
        <dbReference type="ARBA" id="ARBA00022723"/>
    </source>
</evidence>
<dbReference type="Gene3D" id="2.60.120.10">
    <property type="entry name" value="Jelly Rolls"/>
    <property type="match status" value="1"/>
</dbReference>
<evidence type="ECO:0000259" key="3">
    <source>
        <dbReference type="Pfam" id="PF07883"/>
    </source>
</evidence>
<evidence type="ECO:0000313" key="5">
    <source>
        <dbReference type="Proteomes" id="UP000451471"/>
    </source>
</evidence>
<dbReference type="CDD" id="cd02208">
    <property type="entry name" value="cupin_RmlC-like"/>
    <property type="match status" value="1"/>
</dbReference>
<dbReference type="GO" id="GO:0046872">
    <property type="term" value="F:metal ion binding"/>
    <property type="evidence" value="ECO:0007669"/>
    <property type="project" value="UniProtKB-KW"/>
</dbReference>
<gene>
    <name evidence="4" type="ORF">GQS65_14610</name>
</gene>
<dbReference type="InterPro" id="IPR051610">
    <property type="entry name" value="GPI/OXD"/>
</dbReference>
<reference evidence="4 5" key="1">
    <citation type="submission" date="2019-12" db="EMBL/GenBank/DDBJ databases">
        <title>Halocatena pleomorpha gen. nov. sp. nov., an extremely halophilic archaeon of family Halobacteriaceae isolated from saltpan soil.</title>
        <authorList>
            <person name="Pal Y."/>
            <person name="Verma A."/>
            <person name="Krishnamurthi S."/>
            <person name="Kumar P."/>
        </authorList>
    </citation>
    <scope>NUCLEOTIDE SEQUENCE [LARGE SCALE GENOMIC DNA]</scope>
    <source>
        <strain evidence="4 5">JCM 16495</strain>
    </source>
</reference>
<feature type="compositionally biased region" description="Basic and acidic residues" evidence="2">
    <location>
        <begin position="128"/>
        <end position="137"/>
    </location>
</feature>
<accession>A0A6B0GP06</accession>
<dbReference type="InterPro" id="IPR013096">
    <property type="entry name" value="Cupin_2"/>
</dbReference>
<feature type="region of interest" description="Disordered" evidence="2">
    <location>
        <begin position="1"/>
        <end position="22"/>
    </location>
</feature>
<keyword evidence="5" id="KW-1185">Reference proteome</keyword>
<organism evidence="4 5">
    <name type="scientific">Halomarina oriensis</name>
    <dbReference type="NCBI Taxonomy" id="671145"/>
    <lineage>
        <taxon>Archaea</taxon>
        <taxon>Methanobacteriati</taxon>
        <taxon>Methanobacteriota</taxon>
        <taxon>Stenosarchaea group</taxon>
        <taxon>Halobacteria</taxon>
        <taxon>Halobacteriales</taxon>
        <taxon>Natronomonadaceae</taxon>
        <taxon>Halomarina</taxon>
    </lineage>
</organism>
<evidence type="ECO:0000256" key="2">
    <source>
        <dbReference type="SAM" id="MobiDB-lite"/>
    </source>
</evidence>
<dbReference type="InterPro" id="IPR011051">
    <property type="entry name" value="RmlC_Cupin_sf"/>
</dbReference>
<dbReference type="PANTHER" id="PTHR35848">
    <property type="entry name" value="OXALATE-BINDING PROTEIN"/>
    <property type="match status" value="1"/>
</dbReference>